<dbReference type="Proteomes" id="UP001254759">
    <property type="component" value="Unassembled WGS sequence"/>
</dbReference>
<evidence type="ECO:0000256" key="1">
    <source>
        <dbReference type="SAM" id="SignalP"/>
    </source>
</evidence>
<protein>
    <recommendedName>
        <fullName evidence="4">Lipoprotein</fullName>
    </recommendedName>
</protein>
<feature type="chain" id="PRO_5047179150" description="Lipoprotein" evidence="1">
    <location>
        <begin position="20"/>
        <end position="139"/>
    </location>
</feature>
<dbReference type="EMBL" id="JAVDTT010000003">
    <property type="protein sequence ID" value="MDR6842306.1"/>
    <property type="molecule type" value="Genomic_DNA"/>
</dbReference>
<evidence type="ECO:0000313" key="3">
    <source>
        <dbReference type="Proteomes" id="UP001254759"/>
    </source>
</evidence>
<proteinExistence type="predicted"/>
<evidence type="ECO:0000313" key="2">
    <source>
        <dbReference type="EMBL" id="MDR6842306.1"/>
    </source>
</evidence>
<dbReference type="PROSITE" id="PS51257">
    <property type="entry name" value="PROKAR_LIPOPROTEIN"/>
    <property type="match status" value="1"/>
</dbReference>
<dbReference type="RefSeq" id="WP_310094115.1">
    <property type="nucleotide sequence ID" value="NZ_JAVDTT010000003.1"/>
</dbReference>
<sequence length="139" mass="15107">MRTLLVPLLLLLLIGCSESDSISSQISDQFNQAGTIDLAHVGPEDWDRVCILGPYSGNKEIEQVLGFPWDAEANTTIAGNEGINVLVFSRGASVVAYSEHPRRQGDFSSVASTCSTRREAKLTRKPGSWGLVWKRAGES</sequence>
<comment type="caution">
    <text evidence="2">The sequence shown here is derived from an EMBL/GenBank/DDBJ whole genome shotgun (WGS) entry which is preliminary data.</text>
</comment>
<keyword evidence="3" id="KW-1185">Reference proteome</keyword>
<name>A0ABU1RU54_9GAMM</name>
<keyword evidence="1" id="KW-0732">Signal</keyword>
<feature type="signal peptide" evidence="1">
    <location>
        <begin position="1"/>
        <end position="19"/>
    </location>
</feature>
<evidence type="ECO:0008006" key="4">
    <source>
        <dbReference type="Google" id="ProtNLM"/>
    </source>
</evidence>
<gene>
    <name evidence="2" type="ORF">J2W94_002600</name>
</gene>
<accession>A0ABU1RU54</accession>
<reference evidence="2 3" key="1">
    <citation type="submission" date="2023-07" db="EMBL/GenBank/DDBJ databases">
        <title>Sorghum-associated microbial communities from plants grown in Nebraska, USA.</title>
        <authorList>
            <person name="Schachtman D."/>
        </authorList>
    </citation>
    <scope>NUCLEOTIDE SEQUENCE [LARGE SCALE GENOMIC DNA]</scope>
    <source>
        <strain evidence="2 3">BE107</strain>
    </source>
</reference>
<organism evidence="2 3">
    <name type="scientific">Pseudoxanthomonas sacheonensis</name>
    <dbReference type="NCBI Taxonomy" id="443615"/>
    <lineage>
        <taxon>Bacteria</taxon>
        <taxon>Pseudomonadati</taxon>
        <taxon>Pseudomonadota</taxon>
        <taxon>Gammaproteobacteria</taxon>
        <taxon>Lysobacterales</taxon>
        <taxon>Lysobacteraceae</taxon>
        <taxon>Pseudoxanthomonas</taxon>
    </lineage>
</organism>